<dbReference type="Gene3D" id="3.30.70.330">
    <property type="match status" value="1"/>
</dbReference>
<dbReference type="InterPro" id="IPR018222">
    <property type="entry name" value="Nuclear_transport_factor_2_euk"/>
</dbReference>
<keyword evidence="11" id="KW-1185">Reference proteome</keyword>
<evidence type="ECO:0000313" key="12">
    <source>
        <dbReference type="RefSeq" id="XP_014677623.1"/>
    </source>
</evidence>
<feature type="region of interest" description="Disordered" evidence="8">
    <location>
        <begin position="1"/>
        <end position="135"/>
    </location>
</feature>
<dbReference type="PANTHER" id="PTHR10662:SF22">
    <property type="entry name" value="NUCLEAR RNA EXPORT FACTOR 1"/>
    <property type="match status" value="1"/>
</dbReference>
<dbReference type="InterPro" id="IPR032710">
    <property type="entry name" value="NTF2-like_dom_sf"/>
</dbReference>
<feature type="compositionally biased region" description="Pro residues" evidence="8">
    <location>
        <begin position="571"/>
        <end position="584"/>
    </location>
</feature>
<dbReference type="SUPFAM" id="SSF46934">
    <property type="entry name" value="UBA-like"/>
    <property type="match status" value="1"/>
</dbReference>
<feature type="compositionally biased region" description="Polar residues" evidence="8">
    <location>
        <begin position="92"/>
        <end position="110"/>
    </location>
</feature>
<name>A0ABM1EZK2_PRICU</name>
<dbReference type="SMART" id="SM00804">
    <property type="entry name" value="TAP_C"/>
    <property type="match status" value="1"/>
</dbReference>
<dbReference type="Pfam" id="PF03943">
    <property type="entry name" value="TAP_C"/>
    <property type="match status" value="1"/>
</dbReference>
<evidence type="ECO:0000256" key="7">
    <source>
        <dbReference type="ARBA" id="ARBA00023242"/>
    </source>
</evidence>
<comment type="subcellular location">
    <subcellularLocation>
        <location evidence="1">Nucleus</location>
    </subcellularLocation>
</comment>
<feature type="domain" description="TAP-C" evidence="10">
    <location>
        <begin position="610"/>
        <end position="665"/>
    </location>
</feature>
<evidence type="ECO:0000256" key="3">
    <source>
        <dbReference type="ARBA" id="ARBA00022448"/>
    </source>
</evidence>
<evidence type="ECO:0000256" key="6">
    <source>
        <dbReference type="ARBA" id="ARBA00022816"/>
    </source>
</evidence>
<organism evidence="11 12">
    <name type="scientific">Priapulus caudatus</name>
    <name type="common">Priapulid worm</name>
    <dbReference type="NCBI Taxonomy" id="37621"/>
    <lineage>
        <taxon>Eukaryota</taxon>
        <taxon>Metazoa</taxon>
        <taxon>Ecdysozoa</taxon>
        <taxon>Scalidophora</taxon>
        <taxon>Priapulida</taxon>
        <taxon>Priapulimorpha</taxon>
        <taxon>Priapulimorphida</taxon>
        <taxon>Priapulidae</taxon>
        <taxon>Priapulus</taxon>
    </lineage>
</organism>
<dbReference type="Gene3D" id="3.10.450.50">
    <property type="match status" value="1"/>
</dbReference>
<keyword evidence="5" id="KW-0677">Repeat</keyword>
<evidence type="ECO:0000256" key="5">
    <source>
        <dbReference type="ARBA" id="ARBA00022737"/>
    </source>
</evidence>
<dbReference type="PROSITE" id="PS51281">
    <property type="entry name" value="TAP_C"/>
    <property type="match status" value="1"/>
</dbReference>
<sequence>MSYQITTNRDGDRNFYGNRGRRRGRGGNGNQSGGGPTPRSRLDAVDEEGDIDMGGGAGRQVHFNRYTPYGGGGGRRPYRGGPRGDRGGYRGNSSYQPPSTMSDRAGSSRNSLERLGLPLQRGGRRGSGNYNKDRHDERQRSVWYKIMIPYGREMGKDFILRSLTTECSVPFTPISFRLDGKMAIFNVEGWDTAEALMKVSRLVTAPSGFKMLVKATPSGPPMPQNLSPTILEQVKEVLNKRYNSELKTLNLTDFHNDPDFKAKKLYLPLNRQNVILSVIDLIGKTASEVVALDFTNNKLPNCDSISTLYTKTPKLKGLNLSKNYIRSEYDLDRIKDLNLQELILEGNPLCSQFKDKMSYVSAIRKRFPKVIKLDGLDLPPPIGFDVETHLELPKSKESFFVNDVVKTLVLRFIQEYFMVYDSNDRQQLLNAYHEQAFFSMFAVRKDNSRGPYLQEYLSESRNMIKVKGFERRSKLLKRGRLAVVSMLTTLPKTQHDPTSFCIDINHYSAQLLSFTVTGVFKEGDKSSPPVRSFTRVFVVVPVGDGLCIVNEQMCINNATVEQVQASFKSPTPTPSSSPSYPQPGPSGLTSSPVTGAPLVAVNSPSSLTVEQKKVMVEQFMKDSGMNSEWSAKCLEENAWNYEGAGQVFLELRKVGSIPMEAFTKS</sequence>
<protein>
    <submittedName>
        <fullName evidence="12">Nuclear RNA export factor 1-like</fullName>
    </submittedName>
</protein>
<proteinExistence type="inferred from homology"/>
<dbReference type="InterPro" id="IPR032675">
    <property type="entry name" value="LRR_dom_sf"/>
</dbReference>
<dbReference type="Pfam" id="PF22602">
    <property type="entry name" value="NXF_NTF2"/>
    <property type="match status" value="1"/>
</dbReference>
<dbReference type="InterPro" id="IPR002075">
    <property type="entry name" value="NTF2_dom"/>
</dbReference>
<evidence type="ECO:0000256" key="4">
    <source>
        <dbReference type="ARBA" id="ARBA00022614"/>
    </source>
</evidence>
<feature type="compositionally biased region" description="Gly residues" evidence="8">
    <location>
        <begin position="26"/>
        <end position="36"/>
    </location>
</feature>
<comment type="similarity">
    <text evidence="2">Belongs to the NXF family.</text>
</comment>
<dbReference type="InterPro" id="IPR005637">
    <property type="entry name" value="TAP_C_dom"/>
</dbReference>
<keyword evidence="4" id="KW-0433">Leucine-rich repeat</keyword>
<dbReference type="PROSITE" id="PS50177">
    <property type="entry name" value="NTF2_DOMAIN"/>
    <property type="match status" value="1"/>
</dbReference>
<dbReference type="InterPro" id="IPR035979">
    <property type="entry name" value="RBD_domain_sf"/>
</dbReference>
<feature type="region of interest" description="Disordered" evidence="8">
    <location>
        <begin position="565"/>
        <end position="595"/>
    </location>
</feature>
<dbReference type="RefSeq" id="XP_014677623.1">
    <property type="nucleotide sequence ID" value="XM_014822137.1"/>
</dbReference>
<reference evidence="12" key="1">
    <citation type="submission" date="2025-08" db="UniProtKB">
        <authorList>
            <consortium name="RefSeq"/>
        </authorList>
    </citation>
    <scope>IDENTIFICATION</scope>
</reference>
<evidence type="ECO:0000259" key="10">
    <source>
        <dbReference type="PROSITE" id="PS51281"/>
    </source>
</evidence>
<dbReference type="Gene3D" id="1.10.8.10">
    <property type="entry name" value="DNA helicase RuvA subunit, C-terminal domain"/>
    <property type="match status" value="1"/>
</dbReference>
<keyword evidence="7" id="KW-0539">Nucleus</keyword>
<dbReference type="GeneID" id="106817467"/>
<dbReference type="Gene3D" id="3.80.10.10">
    <property type="entry name" value="Ribonuclease Inhibitor"/>
    <property type="match status" value="1"/>
</dbReference>
<evidence type="ECO:0000313" key="11">
    <source>
        <dbReference type="Proteomes" id="UP000695022"/>
    </source>
</evidence>
<dbReference type="InterPro" id="IPR009060">
    <property type="entry name" value="UBA-like_sf"/>
</dbReference>
<dbReference type="CDD" id="cd14342">
    <property type="entry name" value="UBA_TAP-C"/>
    <property type="match status" value="1"/>
</dbReference>
<accession>A0ABM1EZK2</accession>
<dbReference type="SUPFAM" id="SSF54928">
    <property type="entry name" value="RNA-binding domain, RBD"/>
    <property type="match status" value="1"/>
</dbReference>
<dbReference type="Pfam" id="PF24048">
    <property type="entry name" value="LRR_NXF1-5"/>
    <property type="match status" value="1"/>
</dbReference>
<dbReference type="SUPFAM" id="SSF54427">
    <property type="entry name" value="NTF2-like"/>
    <property type="match status" value="1"/>
</dbReference>
<dbReference type="InterPro" id="IPR030217">
    <property type="entry name" value="NXF_fam"/>
</dbReference>
<keyword evidence="6" id="KW-0509">mRNA transport</keyword>
<dbReference type="PANTHER" id="PTHR10662">
    <property type="entry name" value="NUCLEAR RNA EXPORT FACTOR"/>
    <property type="match status" value="1"/>
</dbReference>
<dbReference type="InterPro" id="IPR057125">
    <property type="entry name" value="NXF1/2/3/5-like_LRR"/>
</dbReference>
<dbReference type="InterPro" id="IPR012677">
    <property type="entry name" value="Nucleotide-bd_a/b_plait_sf"/>
</dbReference>
<gene>
    <name evidence="12" type="primary">LOC106817467</name>
</gene>
<evidence type="ECO:0000256" key="8">
    <source>
        <dbReference type="SAM" id="MobiDB-lite"/>
    </source>
</evidence>
<evidence type="ECO:0000259" key="9">
    <source>
        <dbReference type="PROSITE" id="PS50177"/>
    </source>
</evidence>
<feature type="domain" description="NTF2" evidence="9">
    <location>
        <begin position="408"/>
        <end position="555"/>
    </location>
</feature>
<keyword evidence="3" id="KW-0813">Transport</keyword>
<dbReference type="Pfam" id="PF09162">
    <property type="entry name" value="Tap-RNA_bind"/>
    <property type="match status" value="1"/>
</dbReference>
<dbReference type="InterPro" id="IPR015245">
    <property type="entry name" value="Tap_RNA-bd"/>
</dbReference>
<dbReference type="Proteomes" id="UP000695022">
    <property type="component" value="Unplaced"/>
</dbReference>
<evidence type="ECO:0000256" key="1">
    <source>
        <dbReference type="ARBA" id="ARBA00004123"/>
    </source>
</evidence>
<evidence type="ECO:0000256" key="2">
    <source>
        <dbReference type="ARBA" id="ARBA00009285"/>
    </source>
</evidence>
<dbReference type="SUPFAM" id="SSF52058">
    <property type="entry name" value="L domain-like"/>
    <property type="match status" value="1"/>
</dbReference>